<accession>Q4QKY3</accession>
<evidence type="ECO:0000313" key="2">
    <source>
        <dbReference type="Proteomes" id="UP000002525"/>
    </source>
</evidence>
<reference evidence="1 2" key="1">
    <citation type="journal article" date="2005" name="J. Bacteriol.">
        <title>Genomic sequence of an otitis media isolate of nontypeable Haemophilus influenzae: comparative study with H. influenzae serotype d, strain KW20.</title>
        <authorList>
            <person name="Harrison A."/>
            <person name="Dyer D.W."/>
            <person name="Gillaspy A."/>
            <person name="Ray W.C."/>
            <person name="Mungur R."/>
            <person name="Carson M.B."/>
            <person name="Zhong H."/>
            <person name="Gipson J."/>
            <person name="Gipson M."/>
            <person name="Johnson L.S."/>
            <person name="Lewis L."/>
            <person name="Bakaletz L.O."/>
            <person name="Munson R.S.Jr."/>
        </authorList>
    </citation>
    <scope>NUCLEOTIDE SEQUENCE [LARGE SCALE GENOMIC DNA]</scope>
    <source>
        <strain evidence="1 2">86-028NP</strain>
    </source>
</reference>
<name>Q4QKY3_HAEI8</name>
<proteinExistence type="predicted"/>
<evidence type="ECO:0000313" key="1">
    <source>
        <dbReference type="EMBL" id="AAX88314.1"/>
    </source>
</evidence>
<dbReference type="KEGG" id="hit:NTHI1503"/>
<organism evidence="1 2">
    <name type="scientific">Haemophilus influenzae (strain 86-028NP)</name>
    <dbReference type="NCBI Taxonomy" id="281310"/>
    <lineage>
        <taxon>Bacteria</taxon>
        <taxon>Pseudomonadati</taxon>
        <taxon>Pseudomonadota</taxon>
        <taxon>Gammaproteobacteria</taxon>
        <taxon>Pasteurellales</taxon>
        <taxon>Pasteurellaceae</taxon>
        <taxon>Haemophilus</taxon>
    </lineage>
</organism>
<dbReference type="AlphaFoldDB" id="Q4QKY3"/>
<dbReference type="HOGENOM" id="CLU_1044955_0_0_6"/>
<protein>
    <recommendedName>
        <fullName evidence="3">tRNA_anti-like</fullName>
    </recommendedName>
</protein>
<sequence length="286" mass="32413">MIPTYCVICQKSLANIKETKMKKAVLSSLILVALPFSTLAEDKIYNPSPQEIELMKLVIKEEIDVYFQGGKTAYKYGDYVFTTISELEKEYDKNEARANKKFKGKNLIVSGTIGSIETDLFDHPYIVFKSKNEFNFNATQAKFKKSAYDKVIDLNKSDKVNLVCEGAGEVAGTPMLDNCQFRADVIKSITDQYLADYNNLLTKGVDTSKVFLNKIVYIVARRAYITNGFSKCSKKITSDCLDKGVDKKKEKAIEDAAENNDFIPELKPLAEYLDFHYTPKDQRNNQ</sequence>
<dbReference type="InterPro" id="IPR024422">
    <property type="entry name" value="Protein_unknown_function_OB"/>
</dbReference>
<evidence type="ECO:0008006" key="3">
    <source>
        <dbReference type="Google" id="ProtNLM"/>
    </source>
</evidence>
<dbReference type="EMBL" id="CP000057">
    <property type="protein sequence ID" value="AAX88314.1"/>
    <property type="molecule type" value="Genomic_DNA"/>
</dbReference>
<dbReference type="Pfam" id="PF12869">
    <property type="entry name" value="tRNA_anti-like"/>
    <property type="match status" value="1"/>
</dbReference>
<dbReference type="Proteomes" id="UP000002525">
    <property type="component" value="Chromosome"/>
</dbReference>
<gene>
    <name evidence="1" type="ordered locus">NTHI1503</name>
</gene>